<organism evidence="2 3">
    <name type="scientific">Oleomonas cavernae</name>
    <dbReference type="NCBI Taxonomy" id="2320859"/>
    <lineage>
        <taxon>Bacteria</taxon>
        <taxon>Pseudomonadati</taxon>
        <taxon>Pseudomonadota</taxon>
        <taxon>Alphaproteobacteria</taxon>
        <taxon>Acetobacterales</taxon>
        <taxon>Acetobacteraceae</taxon>
        <taxon>Oleomonas</taxon>
    </lineage>
</organism>
<dbReference type="AlphaFoldDB" id="A0A418WC20"/>
<reference evidence="2 3" key="1">
    <citation type="submission" date="2018-09" db="EMBL/GenBank/DDBJ databases">
        <authorList>
            <person name="Zhu H."/>
        </authorList>
    </citation>
    <scope>NUCLEOTIDE SEQUENCE [LARGE SCALE GENOMIC DNA]</scope>
    <source>
        <strain evidence="2 3">K1W22B-8</strain>
    </source>
</reference>
<dbReference type="Pfam" id="PF06057">
    <property type="entry name" value="VirJ"/>
    <property type="match status" value="1"/>
</dbReference>
<dbReference type="InterPro" id="IPR010333">
    <property type="entry name" value="VirJ"/>
</dbReference>
<gene>
    <name evidence="2" type="ORF">D3874_11250</name>
</gene>
<dbReference type="PIRSF" id="PIRSF029063">
    <property type="entry name" value="IV_sec_VirJ"/>
    <property type="match status" value="1"/>
</dbReference>
<proteinExistence type="predicted"/>
<dbReference type="InterPro" id="IPR011225">
    <property type="entry name" value="IV_sec_VirJ"/>
</dbReference>
<keyword evidence="3" id="KW-1185">Reference proteome</keyword>
<dbReference type="RefSeq" id="WP_119778163.1">
    <property type="nucleotide sequence ID" value="NZ_QYUK01000011.1"/>
</dbReference>
<dbReference type="SUPFAM" id="SSF53474">
    <property type="entry name" value="alpha/beta-Hydrolases"/>
    <property type="match status" value="1"/>
</dbReference>
<name>A0A418WC20_9PROT</name>
<evidence type="ECO:0000259" key="1">
    <source>
        <dbReference type="Pfam" id="PF06057"/>
    </source>
</evidence>
<dbReference type="Proteomes" id="UP000284605">
    <property type="component" value="Unassembled WGS sequence"/>
</dbReference>
<dbReference type="InterPro" id="IPR029058">
    <property type="entry name" value="AB_hydrolase_fold"/>
</dbReference>
<comment type="caution">
    <text evidence="2">The sequence shown here is derived from an EMBL/GenBank/DDBJ whole genome shotgun (WGS) entry which is preliminary data.</text>
</comment>
<protein>
    <recommendedName>
        <fullName evidence="1">Bacterial virulence domain-containing protein</fullName>
    </recommendedName>
</protein>
<accession>A0A418WC20</accession>
<evidence type="ECO:0000313" key="2">
    <source>
        <dbReference type="EMBL" id="RJF87524.1"/>
    </source>
</evidence>
<dbReference type="OrthoDB" id="9807916at2"/>
<sequence length="232" mass="25259">MTRKRWLLILSPLVAIAAAATWFFFWRSDGLTTVDLPATGPAKAIAVIYSGDGGWRDLDKTIGEWLTGRNYHVVGVDTLATFWNPREPALVAQDLVEITRRADPSGKLPVLIIGYSFGADIFPFAWDKLPPALAQRVRLITLLAPGRETSFHVSVEGWVGADTGDYQTLPAMAALPAERVLCVYGTDEADDSACTAPELAAVEKLSTTGGHHFDEDYTALALKIVAAFEKRL</sequence>
<dbReference type="EMBL" id="QYUK01000011">
    <property type="protein sequence ID" value="RJF87524.1"/>
    <property type="molecule type" value="Genomic_DNA"/>
</dbReference>
<dbReference type="Gene3D" id="3.40.50.1820">
    <property type="entry name" value="alpha/beta hydrolase"/>
    <property type="match status" value="1"/>
</dbReference>
<evidence type="ECO:0000313" key="3">
    <source>
        <dbReference type="Proteomes" id="UP000284605"/>
    </source>
</evidence>
<feature type="domain" description="Bacterial virulence" evidence="1">
    <location>
        <begin position="45"/>
        <end position="231"/>
    </location>
</feature>